<dbReference type="PROSITE" id="PS51257">
    <property type="entry name" value="PROKAR_LIPOPROTEIN"/>
    <property type="match status" value="1"/>
</dbReference>
<protein>
    <recommendedName>
        <fullName evidence="4">Extracellular solute-binding protein</fullName>
    </recommendedName>
</protein>
<dbReference type="PANTHER" id="PTHR43649">
    <property type="entry name" value="ARABINOSE-BINDING PROTEIN-RELATED"/>
    <property type="match status" value="1"/>
</dbReference>
<comment type="caution">
    <text evidence="2">The sequence shown here is derived from an EMBL/GenBank/DDBJ whole genome shotgun (WGS) entry which is preliminary data.</text>
</comment>
<dbReference type="InterPro" id="IPR050490">
    <property type="entry name" value="Bact_solute-bd_prot1"/>
</dbReference>
<proteinExistence type="predicted"/>
<feature type="chain" id="PRO_5046963283" description="Extracellular solute-binding protein" evidence="1">
    <location>
        <begin position="22"/>
        <end position="429"/>
    </location>
</feature>
<evidence type="ECO:0000313" key="3">
    <source>
        <dbReference type="Proteomes" id="UP000730618"/>
    </source>
</evidence>
<dbReference type="Proteomes" id="UP000730618">
    <property type="component" value="Unassembled WGS sequence"/>
</dbReference>
<evidence type="ECO:0000256" key="1">
    <source>
        <dbReference type="SAM" id="SignalP"/>
    </source>
</evidence>
<keyword evidence="1" id="KW-0732">Signal</keyword>
<feature type="signal peptide" evidence="1">
    <location>
        <begin position="1"/>
        <end position="21"/>
    </location>
</feature>
<dbReference type="Pfam" id="PF01547">
    <property type="entry name" value="SBP_bac_1"/>
    <property type="match status" value="1"/>
</dbReference>
<sequence length="429" mass="47537">MSHWRKWVVPFLAVTVFSLSACSGKQSDERGKQQTGQTTEPVTIVYFNEVGGTGIVESVERQVKEKFPHITLKMIQNAKGSSIQEVLSSGTTPDLISGSLGLLWTLKDLQLLSDLTPLIQKYKFDMNRLVPNVADSVKSYSDNGDQLLAMPFFLNNTALFYNKNIFNKFGVPYPKDGMTWEELYDVVKKVSRTADGVEYKGFQMNSLNIVYKDQLGLPLVDPKTNKAAVNVDGWKRWMDVMAGLHKINGNAPAGNVEDNFMNKQILATRTGPNILDQIPAAAAKGLDWDVVTLPVFSGAKEIGSQLNAPYFGVPPTSKHKEEAFQIIAAMLSDEAQTQLSRQGRIPVINNDNAVKAYAADLPGMEGKNLQAFFKEKIAKPIPATKYDAIAKSELNARLADIYQGGKDVNTVLRETEQNINKKIEEMLKQ</sequence>
<name>A0ABN7TKW1_9BACL</name>
<accession>A0ABN7TKW1</accession>
<reference evidence="2 3" key="1">
    <citation type="submission" date="2021-06" db="EMBL/GenBank/DDBJ databases">
        <authorList>
            <person name="Criscuolo A."/>
        </authorList>
    </citation>
    <scope>NUCLEOTIDE SEQUENCE [LARGE SCALE GENOMIC DNA]</scope>
    <source>
        <strain evidence="3">CIP 111802</strain>
    </source>
</reference>
<gene>
    <name evidence="2" type="ORF">PAECIP111802_03285</name>
</gene>
<keyword evidence="3" id="KW-1185">Reference proteome</keyword>
<evidence type="ECO:0000313" key="2">
    <source>
        <dbReference type="EMBL" id="CAG7644495.1"/>
    </source>
</evidence>
<dbReference type="RefSeq" id="WP_218099595.1">
    <property type="nucleotide sequence ID" value="NZ_CAJVCE010000008.1"/>
</dbReference>
<dbReference type="EMBL" id="CAJVCE010000008">
    <property type="protein sequence ID" value="CAG7644495.1"/>
    <property type="molecule type" value="Genomic_DNA"/>
</dbReference>
<evidence type="ECO:0008006" key="4">
    <source>
        <dbReference type="Google" id="ProtNLM"/>
    </source>
</evidence>
<dbReference type="PANTHER" id="PTHR43649:SF12">
    <property type="entry name" value="DIACETYLCHITOBIOSE BINDING PROTEIN DASA"/>
    <property type="match status" value="1"/>
</dbReference>
<dbReference type="InterPro" id="IPR006059">
    <property type="entry name" value="SBP"/>
</dbReference>
<organism evidence="2 3">
    <name type="scientific">Paenibacillus allorhizosphaerae</name>
    <dbReference type="NCBI Taxonomy" id="2849866"/>
    <lineage>
        <taxon>Bacteria</taxon>
        <taxon>Bacillati</taxon>
        <taxon>Bacillota</taxon>
        <taxon>Bacilli</taxon>
        <taxon>Bacillales</taxon>
        <taxon>Paenibacillaceae</taxon>
        <taxon>Paenibacillus</taxon>
    </lineage>
</organism>